<feature type="transmembrane region" description="Helical" evidence="6">
    <location>
        <begin position="53"/>
        <end position="73"/>
    </location>
</feature>
<feature type="transmembrane region" description="Helical" evidence="6">
    <location>
        <begin position="100"/>
        <end position="122"/>
    </location>
</feature>
<accession>A0ABS6T8V3</accession>
<proteinExistence type="inferred from homology"/>
<evidence type="ECO:0000313" key="9">
    <source>
        <dbReference type="Proteomes" id="UP000774130"/>
    </source>
</evidence>
<keyword evidence="6" id="KW-0813">Transport</keyword>
<name>A0ABS6T8V3_9ENTE</name>
<feature type="transmembrane region" description="Helical" evidence="6">
    <location>
        <begin position="236"/>
        <end position="263"/>
    </location>
</feature>
<dbReference type="InterPro" id="IPR027022">
    <property type="entry name" value="ABC_permease_BceB-typ"/>
</dbReference>
<feature type="transmembrane region" description="Helical" evidence="6">
    <location>
        <begin position="638"/>
        <end position="658"/>
    </location>
</feature>
<comment type="subcellular location">
    <subcellularLocation>
        <location evidence="1 6">Cell membrane</location>
        <topology evidence="1 6">Multi-pass membrane protein</topology>
    </subcellularLocation>
</comment>
<keyword evidence="2 6" id="KW-1003">Cell membrane</keyword>
<comment type="similarity">
    <text evidence="6">Belongs to the ABC-4 integral membrane protein family.</text>
</comment>
<evidence type="ECO:0000259" key="7">
    <source>
        <dbReference type="Pfam" id="PF02687"/>
    </source>
</evidence>
<protein>
    <submittedName>
        <fullName evidence="8">ABC transporter permease</fullName>
    </submittedName>
</protein>
<dbReference type="InterPro" id="IPR052536">
    <property type="entry name" value="ABC-4_Integral_Memb_Prot"/>
</dbReference>
<keyword evidence="3 6" id="KW-0812">Transmembrane</keyword>
<keyword evidence="5 6" id="KW-0472">Membrane</keyword>
<evidence type="ECO:0000256" key="1">
    <source>
        <dbReference type="ARBA" id="ARBA00004651"/>
    </source>
</evidence>
<reference evidence="8 9" key="1">
    <citation type="submission" date="2021-06" db="EMBL/GenBank/DDBJ databases">
        <title>Enterococcus alishanensis sp. nov., a novel lactic acid bacterium isolated from fresh coffee beans.</title>
        <authorList>
            <person name="Chen Y.-S."/>
        </authorList>
    </citation>
    <scope>NUCLEOTIDE SEQUENCE [LARGE SCALE GENOMIC DNA]</scope>
    <source>
        <strain evidence="8 9">ALS3</strain>
    </source>
</reference>
<dbReference type="Pfam" id="PF02687">
    <property type="entry name" value="FtsX"/>
    <property type="match status" value="2"/>
</dbReference>
<feature type="transmembrane region" description="Helical" evidence="6">
    <location>
        <begin position="607"/>
        <end position="632"/>
    </location>
</feature>
<dbReference type="PIRSF" id="PIRSF018968">
    <property type="entry name" value="ABC_permease_BceB"/>
    <property type="match status" value="1"/>
</dbReference>
<organism evidence="8 9">
    <name type="scientific">Enterococcus alishanensis</name>
    <dbReference type="NCBI Taxonomy" id="1303817"/>
    <lineage>
        <taxon>Bacteria</taxon>
        <taxon>Bacillati</taxon>
        <taxon>Bacillota</taxon>
        <taxon>Bacilli</taxon>
        <taxon>Lactobacillales</taxon>
        <taxon>Enterococcaceae</taxon>
        <taxon>Enterococcus</taxon>
    </lineage>
</organism>
<evidence type="ECO:0000256" key="5">
    <source>
        <dbReference type="ARBA" id="ARBA00023136"/>
    </source>
</evidence>
<dbReference type="Proteomes" id="UP000774130">
    <property type="component" value="Unassembled WGS sequence"/>
</dbReference>
<keyword evidence="9" id="KW-1185">Reference proteome</keyword>
<evidence type="ECO:0000256" key="3">
    <source>
        <dbReference type="ARBA" id="ARBA00022692"/>
    </source>
</evidence>
<dbReference type="EMBL" id="JAHUZB010000001">
    <property type="protein sequence ID" value="MBV7389318.1"/>
    <property type="molecule type" value="Genomic_DNA"/>
</dbReference>
<dbReference type="PANTHER" id="PTHR46795:SF3">
    <property type="entry name" value="ABC TRANSPORTER PERMEASE"/>
    <property type="match status" value="1"/>
</dbReference>
<feature type="transmembrane region" description="Helical" evidence="6">
    <location>
        <begin position="548"/>
        <end position="572"/>
    </location>
</feature>
<evidence type="ECO:0000256" key="6">
    <source>
        <dbReference type="PIRNR" id="PIRNR018968"/>
    </source>
</evidence>
<comment type="caution">
    <text evidence="8">The sequence shown here is derived from an EMBL/GenBank/DDBJ whole genome shotgun (WGS) entry which is preliminary data.</text>
</comment>
<feature type="transmembrane region" description="Helical" evidence="6">
    <location>
        <begin position="156"/>
        <end position="180"/>
    </location>
</feature>
<dbReference type="PANTHER" id="PTHR46795">
    <property type="entry name" value="ABC TRANSPORTER PERMEASE-RELATED-RELATED"/>
    <property type="match status" value="1"/>
</dbReference>
<keyword evidence="4 6" id="KW-1133">Transmembrane helix</keyword>
<evidence type="ECO:0000256" key="4">
    <source>
        <dbReference type="ARBA" id="ARBA00022989"/>
    </source>
</evidence>
<feature type="transmembrane region" description="Helical" evidence="6">
    <location>
        <begin position="14"/>
        <end position="32"/>
    </location>
</feature>
<feature type="domain" description="ABC3 transporter permease C-terminal" evidence="7">
    <location>
        <begin position="556"/>
        <end position="656"/>
    </location>
</feature>
<feature type="domain" description="ABC3 transporter permease C-terminal" evidence="7">
    <location>
        <begin position="61"/>
        <end position="169"/>
    </location>
</feature>
<feature type="transmembrane region" description="Helical" evidence="6">
    <location>
        <begin position="299"/>
        <end position="319"/>
    </location>
</feature>
<dbReference type="InterPro" id="IPR003838">
    <property type="entry name" value="ABC3_permease_C"/>
</dbReference>
<evidence type="ECO:0000256" key="2">
    <source>
        <dbReference type="ARBA" id="ARBA00022475"/>
    </source>
</evidence>
<evidence type="ECO:0000313" key="8">
    <source>
        <dbReference type="EMBL" id="MBV7389318.1"/>
    </source>
</evidence>
<feature type="transmembrane region" description="Helical" evidence="6">
    <location>
        <begin position="201"/>
        <end position="224"/>
    </location>
</feature>
<dbReference type="RefSeq" id="WP_218324383.1">
    <property type="nucleotide sequence ID" value="NZ_JAHUZB010000001.1"/>
</dbReference>
<sequence>MLIKLMWRGFVRQLSNYLLFLVSMIFAVMLYYSFVTITKEQPIIQTAGNNAQVVSVLTLGIAAIVFILVYFMLTTNRFFIENRRKDISIFHLFGLKFYQIYLWFAFELLLLGGISFIIGIALGMLFSKLLSMILVFAMGLNIAVDFFVSFEAITSTATVLIFLLLLVAIQTLWLVSSFKFSWENQKISFPQLNRKKRFQKITAILGIVFLAVGWGSAIFFLKIVQIAVGKFYLVESILVIMLIIFVICIIGTYLFFACTLPYYQKRKVDSVYRDLKILTRSENLAYYYKNWRLAGTMTILLGLALAFLGATTAVVSLSMNNIREFAPVSLMIDQENYQTIKSEVSQLSGYQATTLSLKLVGGQQTLRIVGEGTDEKPQLFDLISQSNYLRFRKINPQLARVDLSGNQAIMFTPVQSILKDYIKYSSKIHLADRVLQIKGVETNYLGDTSLRLGQEIIVVSDETYQAISGVSYKLAAVNVANNEMMVLQKIIDQKLTSKWIDPIKENLEWHNNKLSGEVSRTEENQENAAYRINYVSKSEIYRSTRNQVGLLLFMMTFVVVTFIVTMASTASMRQLSDLPQKRDRIKLLKQMGIPNNYLVKQIYRENFVVFFPTAAIGLLHSCFAILVFQQLVANASYWFVYLFCGVLLIIYFIFYWGICQYQKRFI</sequence>
<gene>
    <name evidence="8" type="ORF">KUA55_01385</name>
</gene>
<feature type="transmembrane region" description="Helical" evidence="6">
    <location>
        <begin position="129"/>
        <end position="150"/>
    </location>
</feature>